<proteinExistence type="predicted"/>
<dbReference type="PANTHER" id="PTHR20914">
    <property type="entry name" value="LY6/PLAUR DOMAIN-CONTAINING PROTEIN 8"/>
    <property type="match status" value="1"/>
</dbReference>
<comment type="caution">
    <text evidence="6">The sequence shown here is derived from an EMBL/GenBank/DDBJ whole genome shotgun (WGS) entry which is preliminary data.</text>
</comment>
<dbReference type="PANTHER" id="PTHR20914:SF9">
    <property type="entry name" value="COILED, ISOFORM A"/>
    <property type="match status" value="1"/>
</dbReference>
<evidence type="ECO:0000259" key="5">
    <source>
        <dbReference type="SMART" id="SM00134"/>
    </source>
</evidence>
<feature type="domain" description="UPAR/Ly6" evidence="5">
    <location>
        <begin position="116"/>
        <end position="203"/>
    </location>
</feature>
<gene>
    <name evidence="6" type="ORF">FSCOSCO3_A030403</name>
</gene>
<feature type="domain" description="UPAR/Ly6" evidence="5">
    <location>
        <begin position="388"/>
        <end position="473"/>
    </location>
</feature>
<dbReference type="Pfam" id="PF00021">
    <property type="entry name" value="UPAR_LY6"/>
    <property type="match status" value="3"/>
</dbReference>
<accession>A0AAV1PXF2</accession>
<dbReference type="InterPro" id="IPR018363">
    <property type="entry name" value="CD59_antigen_CS"/>
</dbReference>
<keyword evidence="2" id="KW-0964">Secreted</keyword>
<keyword evidence="7" id="KW-1185">Reference proteome</keyword>
<feature type="signal peptide" evidence="4">
    <location>
        <begin position="1"/>
        <end position="20"/>
    </location>
</feature>
<dbReference type="InterPro" id="IPR045860">
    <property type="entry name" value="Snake_toxin-like_sf"/>
</dbReference>
<dbReference type="AlphaFoldDB" id="A0AAV1PXF2"/>
<organism evidence="6 7">
    <name type="scientific">Scomber scombrus</name>
    <name type="common">Atlantic mackerel</name>
    <name type="synonym">Scomber vernalis</name>
    <dbReference type="NCBI Taxonomy" id="13677"/>
    <lineage>
        <taxon>Eukaryota</taxon>
        <taxon>Metazoa</taxon>
        <taxon>Chordata</taxon>
        <taxon>Craniata</taxon>
        <taxon>Vertebrata</taxon>
        <taxon>Euteleostomi</taxon>
        <taxon>Actinopterygii</taxon>
        <taxon>Neopterygii</taxon>
        <taxon>Teleostei</taxon>
        <taxon>Neoteleostei</taxon>
        <taxon>Acanthomorphata</taxon>
        <taxon>Pelagiaria</taxon>
        <taxon>Scombriformes</taxon>
        <taxon>Scombridae</taxon>
        <taxon>Scomber</taxon>
    </lineage>
</organism>
<reference evidence="6 7" key="1">
    <citation type="submission" date="2024-01" db="EMBL/GenBank/DDBJ databases">
        <authorList>
            <person name="Alioto T."/>
            <person name="Alioto T."/>
            <person name="Gomez Garrido J."/>
        </authorList>
    </citation>
    <scope>NUCLEOTIDE SEQUENCE [LARGE SCALE GENOMIC DNA]</scope>
</reference>
<dbReference type="EMBL" id="CAWUFR010000348">
    <property type="protein sequence ID" value="CAK6976406.1"/>
    <property type="molecule type" value="Genomic_DNA"/>
</dbReference>
<dbReference type="SUPFAM" id="SSF57302">
    <property type="entry name" value="Snake toxin-like"/>
    <property type="match status" value="3"/>
</dbReference>
<sequence>MMKMILSLTLIWTLSSTAEAVECWLGEGVDTSRNFLFPCDNSQLCATIGLQENVTGTLEQTTIRLCLPTALFSEGKFTYSYNIGVSKVAATLHLCNTDQCNGQPIAYPGAMPTNNLQCFTCDDRSSTACNSRVQCAGTEDRCVSGTGNENQDVMKSTRKLCLPSSHFNEGNHTFSLNLGFDAITASVHACNTDGCNNKTIPYPGVQKKNGMKCFACYEPFSALCNIVQVQCMGVQDRCIKGIAENERNKNATFYTLGCVSANLCEDVRRFEFFMEVQFYDFLIMMKLILSLTLIWTLSSTAEAVDCWVGKGDSSILFPCNSSELCATVAKQGKKSTEKMCSSFFMEGKHTFSLNLGFEAMTASVQACDTVGCNNKTISYPGVQKKNGMKCYVCNNRYSPMCNKTVECMGMQDRCINGTAEDEEKKNATIYTRGCVSANLCEDVRRLEFFMDVKFLRKPKCCGKNLCNSAWSVRLNVMSLLLGLFTLTFY</sequence>
<evidence type="ECO:0000313" key="7">
    <source>
        <dbReference type="Proteomes" id="UP001314229"/>
    </source>
</evidence>
<dbReference type="InterPro" id="IPR050918">
    <property type="entry name" value="CNF-like_PLA2_Inhibitor"/>
</dbReference>
<keyword evidence="3 4" id="KW-0732">Signal</keyword>
<evidence type="ECO:0000313" key="6">
    <source>
        <dbReference type="EMBL" id="CAK6976406.1"/>
    </source>
</evidence>
<evidence type="ECO:0000256" key="4">
    <source>
        <dbReference type="SAM" id="SignalP"/>
    </source>
</evidence>
<comment type="subcellular location">
    <subcellularLocation>
        <location evidence="1">Secreted</location>
    </subcellularLocation>
</comment>
<dbReference type="Proteomes" id="UP001314229">
    <property type="component" value="Unassembled WGS sequence"/>
</dbReference>
<dbReference type="PROSITE" id="PS00983">
    <property type="entry name" value="LY6_UPAR"/>
    <property type="match status" value="1"/>
</dbReference>
<dbReference type="InterPro" id="IPR016054">
    <property type="entry name" value="LY6_UPA_recep-like"/>
</dbReference>
<evidence type="ECO:0000256" key="3">
    <source>
        <dbReference type="ARBA" id="ARBA00022729"/>
    </source>
</evidence>
<evidence type="ECO:0000256" key="2">
    <source>
        <dbReference type="ARBA" id="ARBA00022525"/>
    </source>
</evidence>
<dbReference type="GO" id="GO:0005576">
    <property type="term" value="C:extracellular region"/>
    <property type="evidence" value="ECO:0007669"/>
    <property type="project" value="UniProtKB-SubCell"/>
</dbReference>
<evidence type="ECO:0000256" key="1">
    <source>
        <dbReference type="ARBA" id="ARBA00004613"/>
    </source>
</evidence>
<name>A0AAV1PXF2_SCOSC</name>
<protein>
    <submittedName>
        <fullName evidence="6">Uncharacterized protein LOC128361413</fullName>
    </submittedName>
</protein>
<dbReference type="SMART" id="SM00134">
    <property type="entry name" value="LU"/>
    <property type="match status" value="2"/>
</dbReference>
<feature type="chain" id="PRO_5043651348" evidence="4">
    <location>
        <begin position="21"/>
        <end position="489"/>
    </location>
</feature>
<dbReference type="Gene3D" id="2.10.60.10">
    <property type="entry name" value="CD59"/>
    <property type="match status" value="3"/>
</dbReference>